<dbReference type="Pfam" id="PF00753">
    <property type="entry name" value="Lactamase_B"/>
    <property type="match status" value="1"/>
</dbReference>
<dbReference type="Gene3D" id="3.60.15.10">
    <property type="entry name" value="Ribonuclease Z/Hydroxyacylglutathione hydrolase-like"/>
    <property type="match status" value="1"/>
</dbReference>
<evidence type="ECO:0000313" key="2">
    <source>
        <dbReference type="EMBL" id="SMH26561.1"/>
    </source>
</evidence>
<feature type="domain" description="Metallo-beta-lactamase" evidence="1">
    <location>
        <begin position="38"/>
        <end position="234"/>
    </location>
</feature>
<reference evidence="2 3" key="1">
    <citation type="submission" date="2017-04" db="EMBL/GenBank/DDBJ databases">
        <authorList>
            <person name="Afonso C.L."/>
            <person name="Miller P.J."/>
            <person name="Scott M.A."/>
            <person name="Spackman E."/>
            <person name="Goraichik I."/>
            <person name="Dimitrov K.M."/>
            <person name="Suarez D.L."/>
            <person name="Swayne D.E."/>
        </authorList>
    </citation>
    <scope>NUCLEOTIDE SEQUENCE [LARGE SCALE GENOMIC DNA]</scope>
    <source>
        <strain evidence="2 3">LMG26642</strain>
    </source>
</reference>
<name>A0A1X7MQD8_9LACT</name>
<dbReference type="RefSeq" id="WP_085558558.1">
    <property type="nucleotide sequence ID" value="NZ_FOAH01000025.1"/>
</dbReference>
<keyword evidence="2" id="KW-0378">Hydrolase</keyword>
<accession>A0A1X7MQD8</accession>
<evidence type="ECO:0000313" key="3">
    <source>
        <dbReference type="Proteomes" id="UP000193435"/>
    </source>
</evidence>
<organism evidence="2 3">
    <name type="scientific">Carnobacterium iners</name>
    <dbReference type="NCBI Taxonomy" id="1073423"/>
    <lineage>
        <taxon>Bacteria</taxon>
        <taxon>Bacillati</taxon>
        <taxon>Bacillota</taxon>
        <taxon>Bacilli</taxon>
        <taxon>Lactobacillales</taxon>
        <taxon>Carnobacteriaceae</taxon>
        <taxon>Carnobacterium</taxon>
    </lineage>
</organism>
<dbReference type="SUPFAM" id="SSF56281">
    <property type="entry name" value="Metallo-hydrolase/oxidoreductase"/>
    <property type="match status" value="1"/>
</dbReference>
<sequence length="279" mass="30397">MKKIRIVSLILLFALFFTGIKEVTAASYVNVHFLNVGQGDAVLVQTPNENILIDGGGKGKGPQIVSYLKKNKVTTLSAVVSTHPDADHVGGLAYVIKTVKVNKVYAPNISHTTSAYKDFLLAVKSKNMKITVAKLGVEIPTQAKDITLKFLGPVRVYGKSDLNNWSGVLHLKHNKKSFLFMGDAENAAESDLLAKKLISKVDVLKVGHHGSKYSTSAKFLEKTVPTYSVLSVGKNGYGHPTSDVLNRLKKVRSNVHRTDKSGNIVFSSNGIKITPRMVR</sequence>
<dbReference type="SMART" id="SM00849">
    <property type="entry name" value="Lactamase_B"/>
    <property type="match status" value="1"/>
</dbReference>
<dbReference type="InterPro" id="IPR036866">
    <property type="entry name" value="RibonucZ/Hydroxyglut_hydro"/>
</dbReference>
<dbReference type="PANTHER" id="PTHR30619:SF7">
    <property type="entry name" value="BETA-LACTAMASE DOMAIN PROTEIN"/>
    <property type="match status" value="1"/>
</dbReference>
<dbReference type="AlphaFoldDB" id="A0A1X7MQD8"/>
<dbReference type="InterPro" id="IPR001279">
    <property type="entry name" value="Metallo-B-lactamas"/>
</dbReference>
<dbReference type="GO" id="GO:0016787">
    <property type="term" value="F:hydrolase activity"/>
    <property type="evidence" value="ECO:0007669"/>
    <property type="project" value="UniProtKB-KW"/>
</dbReference>
<dbReference type="OrthoDB" id="9761531at2"/>
<protein>
    <submittedName>
        <fullName evidence="2">Metal-dependent hydrolase, beta-lactamase superfamily II</fullName>
    </submittedName>
</protein>
<keyword evidence="3" id="KW-1185">Reference proteome</keyword>
<evidence type="ECO:0000259" key="1">
    <source>
        <dbReference type="SMART" id="SM00849"/>
    </source>
</evidence>
<dbReference type="PANTHER" id="PTHR30619">
    <property type="entry name" value="DNA INTERNALIZATION/COMPETENCE PROTEIN COMEC/REC2"/>
    <property type="match status" value="1"/>
</dbReference>
<dbReference type="STRING" id="1073423.SAMN04488700_0189"/>
<dbReference type="CDD" id="cd07731">
    <property type="entry name" value="ComA-like_MBL-fold"/>
    <property type="match status" value="1"/>
</dbReference>
<dbReference type="InterPro" id="IPR035681">
    <property type="entry name" value="ComA-like_MBL"/>
</dbReference>
<dbReference type="InterPro" id="IPR052159">
    <property type="entry name" value="Competence_DNA_uptake"/>
</dbReference>
<dbReference type="Proteomes" id="UP000193435">
    <property type="component" value="Unassembled WGS sequence"/>
</dbReference>
<gene>
    <name evidence="2" type="ORF">SAMN04488700_0189</name>
</gene>
<proteinExistence type="predicted"/>
<dbReference type="EMBL" id="FXBJ01000002">
    <property type="protein sequence ID" value="SMH26561.1"/>
    <property type="molecule type" value="Genomic_DNA"/>
</dbReference>